<organism evidence="1 2">
    <name type="scientific">Gemmobacter lanyuensis</name>
    <dbReference type="NCBI Taxonomy" id="1054497"/>
    <lineage>
        <taxon>Bacteria</taxon>
        <taxon>Pseudomonadati</taxon>
        <taxon>Pseudomonadota</taxon>
        <taxon>Alphaproteobacteria</taxon>
        <taxon>Rhodobacterales</taxon>
        <taxon>Paracoccaceae</taxon>
        <taxon>Gemmobacter</taxon>
    </lineage>
</organism>
<gene>
    <name evidence="1" type="ORF">GCM10011452_32550</name>
</gene>
<evidence type="ECO:0000313" key="2">
    <source>
        <dbReference type="Proteomes" id="UP000628984"/>
    </source>
</evidence>
<keyword evidence="2" id="KW-1185">Reference proteome</keyword>
<dbReference type="Proteomes" id="UP000628984">
    <property type="component" value="Unassembled WGS sequence"/>
</dbReference>
<accession>A0A918J0G9</accession>
<reference evidence="1" key="2">
    <citation type="submission" date="2020-09" db="EMBL/GenBank/DDBJ databases">
        <authorList>
            <person name="Sun Q."/>
            <person name="Kim S."/>
        </authorList>
    </citation>
    <scope>NUCLEOTIDE SEQUENCE</scope>
    <source>
        <strain evidence="1">KCTC 23714</strain>
    </source>
</reference>
<sequence>MSDAATLWDFREALAKADASEDLFRWHDRANNVAGFLARGRQIVGRTLVASRRQKDQAVLAAKRRVNRVLVAEIETGREQGAVAMLHIPANVMGISLDNLAAQGLAKATFHHMPNTLAIATALQLVVPPYRDHHGATADLHVACDYLSEIVGSCITLWSVAVSRTKSTSL</sequence>
<evidence type="ECO:0000313" key="1">
    <source>
        <dbReference type="EMBL" id="GGW41655.1"/>
    </source>
</evidence>
<reference evidence="1" key="1">
    <citation type="journal article" date="2014" name="Int. J. Syst. Evol. Microbiol.">
        <title>Complete genome sequence of Corynebacterium casei LMG S-19264T (=DSM 44701T), isolated from a smear-ripened cheese.</title>
        <authorList>
            <consortium name="US DOE Joint Genome Institute (JGI-PGF)"/>
            <person name="Walter F."/>
            <person name="Albersmeier A."/>
            <person name="Kalinowski J."/>
            <person name="Ruckert C."/>
        </authorList>
    </citation>
    <scope>NUCLEOTIDE SEQUENCE</scope>
    <source>
        <strain evidence="1">KCTC 23714</strain>
    </source>
</reference>
<comment type="caution">
    <text evidence="1">The sequence shown here is derived from an EMBL/GenBank/DDBJ whole genome shotgun (WGS) entry which is preliminary data.</text>
</comment>
<dbReference type="AlphaFoldDB" id="A0A918J0G9"/>
<name>A0A918J0G9_9RHOB</name>
<dbReference type="EMBL" id="BMYQ01000013">
    <property type="protein sequence ID" value="GGW41655.1"/>
    <property type="molecule type" value="Genomic_DNA"/>
</dbReference>
<dbReference type="RefSeq" id="WP_189634935.1">
    <property type="nucleotide sequence ID" value="NZ_BMYQ01000013.1"/>
</dbReference>
<protein>
    <submittedName>
        <fullName evidence="1">Uncharacterized protein</fullName>
    </submittedName>
</protein>
<proteinExistence type="predicted"/>